<sequence>MDAFLSRTYYFNGGYDSQEGMLKLSALTEHIELTNALLSKFQEEQLYRIDYLLGRNLIENLTVLRVEIHIQFRHVPGNIYHESFGHNIDLATNELILRDVLDEAIPVRVNNKVPGLSLQLDASELNLLYKAKYNVEVPDSYEHLLLDVVNGDNHLFMRSDELTSAWNILNPVLQE</sequence>
<name>A0AAP0QGM0_9ROSI</name>
<evidence type="ECO:0000259" key="3">
    <source>
        <dbReference type="Pfam" id="PF02781"/>
    </source>
</evidence>
<dbReference type="SUPFAM" id="SSF55347">
    <property type="entry name" value="Glyceraldehyde-3-phosphate dehydrogenase-like, C-terminal domain"/>
    <property type="match status" value="1"/>
</dbReference>
<dbReference type="AlphaFoldDB" id="A0AAP0QGM0"/>
<evidence type="ECO:0000256" key="1">
    <source>
        <dbReference type="ARBA" id="ARBA00022857"/>
    </source>
</evidence>
<dbReference type="GO" id="GO:0006006">
    <property type="term" value="P:glucose metabolic process"/>
    <property type="evidence" value="ECO:0007669"/>
    <property type="project" value="InterPro"/>
</dbReference>
<dbReference type="GO" id="GO:0050661">
    <property type="term" value="F:NADP binding"/>
    <property type="evidence" value="ECO:0007669"/>
    <property type="project" value="InterPro"/>
</dbReference>
<evidence type="ECO:0000313" key="5">
    <source>
        <dbReference type="Proteomes" id="UP001428341"/>
    </source>
</evidence>
<organism evidence="4 5">
    <name type="scientific">Citrus x changshan-huyou</name>
    <dbReference type="NCBI Taxonomy" id="2935761"/>
    <lineage>
        <taxon>Eukaryota</taxon>
        <taxon>Viridiplantae</taxon>
        <taxon>Streptophyta</taxon>
        <taxon>Embryophyta</taxon>
        <taxon>Tracheophyta</taxon>
        <taxon>Spermatophyta</taxon>
        <taxon>Magnoliopsida</taxon>
        <taxon>eudicotyledons</taxon>
        <taxon>Gunneridae</taxon>
        <taxon>Pentapetalae</taxon>
        <taxon>rosids</taxon>
        <taxon>malvids</taxon>
        <taxon>Sapindales</taxon>
        <taxon>Rutaceae</taxon>
        <taxon>Aurantioideae</taxon>
        <taxon>Citrus</taxon>
    </lineage>
</organism>
<keyword evidence="5" id="KW-1185">Reference proteome</keyword>
<dbReference type="InterPro" id="IPR022675">
    <property type="entry name" value="G6P_DH_C"/>
</dbReference>
<dbReference type="GO" id="GO:0004345">
    <property type="term" value="F:glucose-6-phosphate dehydrogenase activity"/>
    <property type="evidence" value="ECO:0007669"/>
    <property type="project" value="InterPro"/>
</dbReference>
<feature type="domain" description="Glucose-6-phosphate dehydrogenase C-terminal" evidence="3">
    <location>
        <begin position="63"/>
        <end position="174"/>
    </location>
</feature>
<accession>A0AAP0QGM0</accession>
<dbReference type="Gene3D" id="3.30.360.10">
    <property type="entry name" value="Dihydrodipicolinate Reductase, domain 2"/>
    <property type="match status" value="2"/>
</dbReference>
<dbReference type="Proteomes" id="UP001428341">
    <property type="component" value="Unassembled WGS sequence"/>
</dbReference>
<dbReference type="Pfam" id="PF02781">
    <property type="entry name" value="G6PD_C"/>
    <property type="match status" value="1"/>
</dbReference>
<evidence type="ECO:0000313" key="4">
    <source>
        <dbReference type="EMBL" id="KAK9192555.1"/>
    </source>
</evidence>
<keyword evidence="1" id="KW-0521">NADP</keyword>
<reference evidence="4 5" key="1">
    <citation type="submission" date="2024-05" db="EMBL/GenBank/DDBJ databases">
        <title>Haplotype-resolved chromosome-level genome assembly of Huyou (Citrus changshanensis).</title>
        <authorList>
            <person name="Miao C."/>
            <person name="Chen W."/>
            <person name="Wu Y."/>
            <person name="Wang L."/>
            <person name="Zhao S."/>
            <person name="Grierson D."/>
            <person name="Xu C."/>
            <person name="Chen K."/>
        </authorList>
    </citation>
    <scope>NUCLEOTIDE SEQUENCE [LARGE SCALE GENOMIC DNA]</scope>
    <source>
        <strain evidence="4">01-14</strain>
        <tissue evidence="4">Leaf</tissue>
    </source>
</reference>
<dbReference type="EMBL" id="JBCGBO010000006">
    <property type="protein sequence ID" value="KAK9192555.1"/>
    <property type="molecule type" value="Genomic_DNA"/>
</dbReference>
<evidence type="ECO:0000256" key="2">
    <source>
        <dbReference type="ARBA" id="ARBA00023277"/>
    </source>
</evidence>
<dbReference type="PANTHER" id="PTHR23429:SF4">
    <property type="entry name" value="INACTIVE GLUCOSE-6-PHOSPHATE 1-DEHYDROGENASE 4, CHLOROPLASTIC"/>
    <property type="match status" value="1"/>
</dbReference>
<protein>
    <recommendedName>
        <fullName evidence="3">Glucose-6-phosphate dehydrogenase C-terminal domain-containing protein</fullName>
    </recommendedName>
</protein>
<dbReference type="Gene3D" id="3.40.50.720">
    <property type="entry name" value="NAD(P)-binding Rossmann-like Domain"/>
    <property type="match status" value="2"/>
</dbReference>
<dbReference type="InterPro" id="IPR001282">
    <property type="entry name" value="G6P_DH"/>
</dbReference>
<comment type="caution">
    <text evidence="4">The sequence shown here is derived from an EMBL/GenBank/DDBJ whole genome shotgun (WGS) entry which is preliminary data.</text>
</comment>
<keyword evidence="2" id="KW-0119">Carbohydrate metabolism</keyword>
<gene>
    <name evidence="4" type="ORF">WN944_003248</name>
</gene>
<proteinExistence type="predicted"/>
<dbReference type="PANTHER" id="PTHR23429">
    <property type="entry name" value="GLUCOSE-6-PHOSPHATE 1-DEHYDROGENASE G6PD"/>
    <property type="match status" value="1"/>
</dbReference>